<evidence type="ECO:0000313" key="2">
    <source>
        <dbReference type="EMBL" id="CAB1436275.1"/>
    </source>
</evidence>
<name>A0A9N7UU11_PLEPL</name>
<accession>A0A9N7UU11</accession>
<dbReference type="Proteomes" id="UP001153269">
    <property type="component" value="Unassembled WGS sequence"/>
</dbReference>
<dbReference type="AlphaFoldDB" id="A0A9N7UU11"/>
<feature type="region of interest" description="Disordered" evidence="1">
    <location>
        <begin position="1"/>
        <end position="102"/>
    </location>
</feature>
<evidence type="ECO:0000313" key="3">
    <source>
        <dbReference type="Proteomes" id="UP001153269"/>
    </source>
</evidence>
<comment type="caution">
    <text evidence="2">The sequence shown here is derived from an EMBL/GenBank/DDBJ whole genome shotgun (WGS) entry which is preliminary data.</text>
</comment>
<feature type="compositionally biased region" description="Basic residues" evidence="1">
    <location>
        <begin position="20"/>
        <end position="32"/>
    </location>
</feature>
<feature type="compositionally biased region" description="Polar residues" evidence="1">
    <location>
        <begin position="36"/>
        <end position="62"/>
    </location>
</feature>
<feature type="compositionally biased region" description="Basic residues" evidence="1">
    <location>
        <begin position="1"/>
        <end position="10"/>
    </location>
</feature>
<protein>
    <submittedName>
        <fullName evidence="2">Uncharacterized protein</fullName>
    </submittedName>
</protein>
<gene>
    <name evidence="2" type="ORF">PLEPLA_LOCUS24309</name>
</gene>
<evidence type="ECO:0000256" key="1">
    <source>
        <dbReference type="SAM" id="MobiDB-lite"/>
    </source>
</evidence>
<keyword evidence="3" id="KW-1185">Reference proteome</keyword>
<sequence length="102" mass="11278">MTSGRKKHKIGTSTSIGRATQKRKAKRGRKKRESTFLPSTMAHNNSSSMASISNHKARISTNPKEEEEVGHQEEEEVGHQEAEDVAQETPHISAITVEDQGI</sequence>
<proteinExistence type="predicted"/>
<reference evidence="2" key="1">
    <citation type="submission" date="2020-03" db="EMBL/GenBank/DDBJ databases">
        <authorList>
            <person name="Weist P."/>
        </authorList>
    </citation>
    <scope>NUCLEOTIDE SEQUENCE</scope>
</reference>
<organism evidence="2 3">
    <name type="scientific">Pleuronectes platessa</name>
    <name type="common">European plaice</name>
    <dbReference type="NCBI Taxonomy" id="8262"/>
    <lineage>
        <taxon>Eukaryota</taxon>
        <taxon>Metazoa</taxon>
        <taxon>Chordata</taxon>
        <taxon>Craniata</taxon>
        <taxon>Vertebrata</taxon>
        <taxon>Euteleostomi</taxon>
        <taxon>Actinopterygii</taxon>
        <taxon>Neopterygii</taxon>
        <taxon>Teleostei</taxon>
        <taxon>Neoteleostei</taxon>
        <taxon>Acanthomorphata</taxon>
        <taxon>Carangaria</taxon>
        <taxon>Pleuronectiformes</taxon>
        <taxon>Pleuronectoidei</taxon>
        <taxon>Pleuronectidae</taxon>
        <taxon>Pleuronectes</taxon>
    </lineage>
</organism>
<dbReference type="EMBL" id="CADEAL010001875">
    <property type="protein sequence ID" value="CAB1436275.1"/>
    <property type="molecule type" value="Genomic_DNA"/>
</dbReference>
<feature type="compositionally biased region" description="Basic and acidic residues" evidence="1">
    <location>
        <begin position="69"/>
        <end position="82"/>
    </location>
</feature>